<comment type="cofactor">
    <cofactor evidence="11">
        <name>Mn(2+)</name>
        <dbReference type="ChEBI" id="CHEBI:29035"/>
    </cofactor>
</comment>
<dbReference type="PROSITE" id="PS00816">
    <property type="entry name" value="AIPM_HOMOCIT_SYNTH_2"/>
    <property type="match status" value="1"/>
</dbReference>
<dbReference type="SUPFAM" id="SSF51569">
    <property type="entry name" value="Aldolase"/>
    <property type="match status" value="1"/>
</dbReference>
<evidence type="ECO:0000256" key="5">
    <source>
        <dbReference type="ARBA" id="ARBA00022430"/>
    </source>
</evidence>
<dbReference type="InterPro" id="IPR000891">
    <property type="entry name" value="PYR_CT"/>
</dbReference>
<dbReference type="HAMAP" id="MF_01025">
    <property type="entry name" value="LeuA_type1"/>
    <property type="match status" value="1"/>
</dbReference>
<dbReference type="InterPro" id="IPR054691">
    <property type="entry name" value="LeuA/HCS_post-cat"/>
</dbReference>
<name>A0A1G9EEE4_9FIRM</name>
<dbReference type="NCBIfam" id="NF002085">
    <property type="entry name" value="PRK00915.1-2"/>
    <property type="match status" value="1"/>
</dbReference>
<evidence type="ECO:0000256" key="10">
    <source>
        <dbReference type="ARBA" id="ARBA00023304"/>
    </source>
</evidence>
<dbReference type="RefSeq" id="WP_090553483.1">
    <property type="nucleotide sequence ID" value="NZ_FNFP01000003.1"/>
</dbReference>
<gene>
    <name evidence="11" type="primary">leuA</name>
    <name evidence="13" type="ORF">SAMN05660472_01936</name>
</gene>
<feature type="region of interest" description="Regulatory domain" evidence="11">
    <location>
        <begin position="391"/>
        <end position="507"/>
    </location>
</feature>
<dbReference type="FunFam" id="3.20.20.70:FF:000010">
    <property type="entry name" value="2-isopropylmalate synthase"/>
    <property type="match status" value="1"/>
</dbReference>
<dbReference type="GO" id="GO:0009098">
    <property type="term" value="P:L-leucine biosynthetic process"/>
    <property type="evidence" value="ECO:0007669"/>
    <property type="project" value="UniProtKB-UniRule"/>
</dbReference>
<dbReference type="Pfam" id="PF00682">
    <property type="entry name" value="HMGL-like"/>
    <property type="match status" value="1"/>
</dbReference>
<dbReference type="NCBIfam" id="TIGR00973">
    <property type="entry name" value="leuA_bact"/>
    <property type="match status" value="1"/>
</dbReference>
<evidence type="ECO:0000259" key="12">
    <source>
        <dbReference type="PROSITE" id="PS50991"/>
    </source>
</evidence>
<dbReference type="NCBIfam" id="NF002086">
    <property type="entry name" value="PRK00915.1-3"/>
    <property type="match status" value="1"/>
</dbReference>
<evidence type="ECO:0000313" key="13">
    <source>
        <dbReference type="EMBL" id="SDK74458.1"/>
    </source>
</evidence>
<keyword evidence="8 11" id="KW-0479">Metal-binding</keyword>
<keyword evidence="5 11" id="KW-0432">Leucine biosynthesis</keyword>
<comment type="similarity">
    <text evidence="2 11">Belongs to the alpha-IPM synthase/homocitrate synthase family. LeuA type 1 subfamily.</text>
</comment>
<dbReference type="STRING" id="393762.SAMN05660472_01936"/>
<dbReference type="GO" id="GO:0003852">
    <property type="term" value="F:2-isopropylmalate synthase activity"/>
    <property type="evidence" value="ECO:0007669"/>
    <property type="project" value="UniProtKB-UniRule"/>
</dbReference>
<keyword evidence="10 11" id="KW-0100">Branched-chain amino acid biosynthesis</keyword>
<dbReference type="InterPro" id="IPR050073">
    <property type="entry name" value="2-IPM_HCS-like"/>
</dbReference>
<proteinExistence type="inferred from homology"/>
<evidence type="ECO:0000256" key="7">
    <source>
        <dbReference type="ARBA" id="ARBA00022679"/>
    </source>
</evidence>
<evidence type="ECO:0000256" key="8">
    <source>
        <dbReference type="ARBA" id="ARBA00022723"/>
    </source>
</evidence>
<dbReference type="Gene3D" id="3.20.20.70">
    <property type="entry name" value="Aldolase class I"/>
    <property type="match status" value="1"/>
</dbReference>
<comment type="pathway">
    <text evidence="1 11">Amino-acid biosynthesis; L-leucine biosynthesis; L-leucine from 3-methyl-2-oxobutanoate: step 1/4.</text>
</comment>
<feature type="domain" description="Pyruvate carboxyltransferase" evidence="12">
    <location>
        <begin position="5"/>
        <end position="267"/>
    </location>
</feature>
<dbReference type="PROSITE" id="PS00815">
    <property type="entry name" value="AIPM_HOMOCIT_SYNTH_1"/>
    <property type="match status" value="1"/>
</dbReference>
<evidence type="ECO:0000256" key="1">
    <source>
        <dbReference type="ARBA" id="ARBA00004689"/>
    </source>
</evidence>
<evidence type="ECO:0000256" key="6">
    <source>
        <dbReference type="ARBA" id="ARBA00022605"/>
    </source>
</evidence>
<dbReference type="AlphaFoldDB" id="A0A1G9EEE4"/>
<dbReference type="Gene3D" id="1.10.238.260">
    <property type="match status" value="1"/>
</dbReference>
<evidence type="ECO:0000256" key="4">
    <source>
        <dbReference type="ARBA" id="ARBA00018198"/>
    </source>
</evidence>
<dbReference type="EMBL" id="FNFP01000003">
    <property type="protein sequence ID" value="SDK74458.1"/>
    <property type="molecule type" value="Genomic_DNA"/>
</dbReference>
<comment type="subunit">
    <text evidence="11">Homodimer.</text>
</comment>
<dbReference type="PROSITE" id="PS50991">
    <property type="entry name" value="PYR_CT"/>
    <property type="match status" value="1"/>
</dbReference>
<keyword evidence="14" id="KW-1185">Reference proteome</keyword>
<dbReference type="Gene3D" id="3.30.160.270">
    <property type="match status" value="1"/>
</dbReference>
<evidence type="ECO:0000256" key="2">
    <source>
        <dbReference type="ARBA" id="ARBA00009396"/>
    </source>
</evidence>
<dbReference type="SMART" id="SM00917">
    <property type="entry name" value="LeuA_dimer"/>
    <property type="match status" value="1"/>
</dbReference>
<evidence type="ECO:0000256" key="3">
    <source>
        <dbReference type="ARBA" id="ARBA00012973"/>
    </source>
</evidence>
<dbReference type="Proteomes" id="UP000198718">
    <property type="component" value="Unassembled WGS sequence"/>
</dbReference>
<dbReference type="PANTHER" id="PTHR10277">
    <property type="entry name" value="HOMOCITRATE SYNTHASE-RELATED"/>
    <property type="match status" value="1"/>
</dbReference>
<dbReference type="PANTHER" id="PTHR10277:SF9">
    <property type="entry name" value="2-ISOPROPYLMALATE SYNTHASE 1, CHLOROPLASTIC-RELATED"/>
    <property type="match status" value="1"/>
</dbReference>
<evidence type="ECO:0000256" key="11">
    <source>
        <dbReference type="HAMAP-Rule" id="MF_01025"/>
    </source>
</evidence>
<reference evidence="13 14" key="1">
    <citation type="submission" date="2016-10" db="EMBL/GenBank/DDBJ databases">
        <authorList>
            <person name="de Groot N.N."/>
        </authorList>
    </citation>
    <scope>NUCLEOTIDE SEQUENCE [LARGE SCALE GENOMIC DNA]</scope>
    <source>
        <strain evidence="13 14">DSM 18346</strain>
    </source>
</reference>
<keyword evidence="9 11" id="KW-0464">Manganese</keyword>
<dbReference type="GO" id="GO:0030145">
    <property type="term" value="F:manganese ion binding"/>
    <property type="evidence" value="ECO:0007669"/>
    <property type="project" value="UniProtKB-UniRule"/>
</dbReference>
<feature type="binding site" evidence="11">
    <location>
        <position position="14"/>
    </location>
    <ligand>
        <name>Mn(2+)</name>
        <dbReference type="ChEBI" id="CHEBI:29035"/>
    </ligand>
</feature>
<dbReference type="InterPro" id="IPR036230">
    <property type="entry name" value="LeuA_allosteric_dom_sf"/>
</dbReference>
<dbReference type="NCBIfam" id="NF002088">
    <property type="entry name" value="PRK00915.1-5"/>
    <property type="match status" value="1"/>
</dbReference>
<dbReference type="FunFam" id="3.30.160.270:FF:000003">
    <property type="entry name" value="2-isopropylmalate synthase"/>
    <property type="match status" value="1"/>
</dbReference>
<dbReference type="InterPro" id="IPR002034">
    <property type="entry name" value="AIPM/Hcit_synth_CS"/>
</dbReference>
<dbReference type="InterPro" id="IPR013709">
    <property type="entry name" value="2-isopropylmalate_synth_dimer"/>
</dbReference>
<dbReference type="UniPathway" id="UPA00048">
    <property type="reaction ID" value="UER00070"/>
</dbReference>
<feature type="binding site" evidence="11">
    <location>
        <position position="238"/>
    </location>
    <ligand>
        <name>Mn(2+)</name>
        <dbReference type="ChEBI" id="CHEBI:29035"/>
    </ligand>
</feature>
<dbReference type="FunFam" id="1.10.238.260:FF:000001">
    <property type="entry name" value="2-isopropylmalate synthase"/>
    <property type="match status" value="1"/>
</dbReference>
<sequence>MASHIKIFDTTLRDGEQSPGCSMNLQEKLQVAKQLERLKVDVIEAGFAIASPGDFAAVQAVAQAVKNCRVASLARALPEDIDRAYEAVKYAEAPRIHTFIATSDIHMKYKLKASKEEVLERAVSMVKYAKKYCSDIEFSAEDASRSEVAFLYEIFEAVIKAGATVINIPDTVGYTTPDEFYNLILNIKNNVPNIDLAEISVHCHNDLGLAVANTVAAAKAGATQLECTINGIGERAGNAALEEIVMALNTRKDVYGFTTGIETTEIYPASRLVSKLTGMRIQHNKAIVGDNAFAHESGIHQHGVLAHKSTYEIMTPESVGLTKNKLILGKHSGRHAFEERLKSLGYHLSKEELNKTFQEFKNLADKKKVVYDKDLEALVEEKSVNTKEIYKLGQFVINSGNTITSTAIVKLWNNEEEVEKVATGHGPVDAAFKAIDKIVGNGFTLEDYALNSVTEGEDAQGEAVVKIKLDEDIYNGRGISTDVVEASIKAYINAINKMLNELAWQEE</sequence>
<dbReference type="Pfam" id="PF08502">
    <property type="entry name" value="LeuA_dimer"/>
    <property type="match status" value="1"/>
</dbReference>
<dbReference type="GO" id="GO:0003985">
    <property type="term" value="F:acetyl-CoA C-acetyltransferase activity"/>
    <property type="evidence" value="ECO:0007669"/>
    <property type="project" value="UniProtKB-UniRule"/>
</dbReference>
<dbReference type="GO" id="GO:0005737">
    <property type="term" value="C:cytoplasm"/>
    <property type="evidence" value="ECO:0007669"/>
    <property type="project" value="UniProtKB-UniRule"/>
</dbReference>
<dbReference type="OrthoDB" id="9804858at2"/>
<keyword evidence="7 11" id="KW-0808">Transferase</keyword>
<dbReference type="CDD" id="cd07940">
    <property type="entry name" value="DRE_TIM_IPMS"/>
    <property type="match status" value="1"/>
</dbReference>
<keyword evidence="11" id="KW-0963">Cytoplasm</keyword>
<evidence type="ECO:0000256" key="9">
    <source>
        <dbReference type="ARBA" id="ARBA00023211"/>
    </source>
</evidence>
<dbReference type="SUPFAM" id="SSF110921">
    <property type="entry name" value="2-isopropylmalate synthase LeuA, allosteric (dimerisation) domain"/>
    <property type="match status" value="1"/>
</dbReference>
<dbReference type="InterPro" id="IPR013785">
    <property type="entry name" value="Aldolase_TIM"/>
</dbReference>
<accession>A0A1G9EEE4</accession>
<feature type="binding site" evidence="11">
    <location>
        <position position="204"/>
    </location>
    <ligand>
        <name>Mn(2+)</name>
        <dbReference type="ChEBI" id="CHEBI:29035"/>
    </ligand>
</feature>
<feature type="binding site" evidence="11">
    <location>
        <position position="202"/>
    </location>
    <ligand>
        <name>Mn(2+)</name>
        <dbReference type="ChEBI" id="CHEBI:29035"/>
    </ligand>
</feature>
<dbReference type="EC" id="2.3.3.13" evidence="3 11"/>
<dbReference type="Pfam" id="PF22617">
    <property type="entry name" value="HCS_D2"/>
    <property type="match status" value="1"/>
</dbReference>
<keyword evidence="6 11" id="KW-0028">Amino-acid biosynthesis</keyword>
<evidence type="ECO:0000313" key="14">
    <source>
        <dbReference type="Proteomes" id="UP000198718"/>
    </source>
</evidence>
<protein>
    <recommendedName>
        <fullName evidence="4 11">2-isopropylmalate synthase</fullName>
        <ecNumber evidence="3 11">2.3.3.13</ecNumber>
    </recommendedName>
    <alternativeName>
        <fullName evidence="11">Alpha-IPM synthase</fullName>
    </alternativeName>
    <alternativeName>
        <fullName evidence="11">Alpha-isopropylmalate synthase</fullName>
    </alternativeName>
</protein>
<comment type="catalytic activity">
    <reaction evidence="11">
        <text>3-methyl-2-oxobutanoate + acetyl-CoA + H2O = (2S)-2-isopropylmalate + CoA + H(+)</text>
        <dbReference type="Rhea" id="RHEA:21524"/>
        <dbReference type="ChEBI" id="CHEBI:1178"/>
        <dbReference type="ChEBI" id="CHEBI:11851"/>
        <dbReference type="ChEBI" id="CHEBI:15377"/>
        <dbReference type="ChEBI" id="CHEBI:15378"/>
        <dbReference type="ChEBI" id="CHEBI:57287"/>
        <dbReference type="ChEBI" id="CHEBI:57288"/>
        <dbReference type="EC" id="2.3.3.13"/>
    </reaction>
</comment>
<dbReference type="InterPro" id="IPR005671">
    <property type="entry name" value="LeuA_bact_synth"/>
</dbReference>
<organism evidence="13 14">
    <name type="scientific">Natronincola ferrireducens</name>
    <dbReference type="NCBI Taxonomy" id="393762"/>
    <lineage>
        <taxon>Bacteria</taxon>
        <taxon>Bacillati</taxon>
        <taxon>Bacillota</taxon>
        <taxon>Clostridia</taxon>
        <taxon>Peptostreptococcales</taxon>
        <taxon>Natronincolaceae</taxon>
        <taxon>Natronincola</taxon>
    </lineage>
</organism>
<comment type="function">
    <text evidence="11">Catalyzes the condensation of the acetyl group of acetyl-CoA with 3-methyl-2-oxobutanoate (2-ketoisovalerate) to form 3-carboxy-3-hydroxy-4-methylpentanoate (2-isopropylmalate).</text>
</comment>